<feature type="compositionally biased region" description="Polar residues" evidence="3">
    <location>
        <begin position="397"/>
        <end position="411"/>
    </location>
</feature>
<proteinExistence type="inferred from homology"/>
<feature type="compositionally biased region" description="Low complexity" evidence="3">
    <location>
        <begin position="599"/>
        <end position="616"/>
    </location>
</feature>
<feature type="region of interest" description="Disordered" evidence="3">
    <location>
        <begin position="586"/>
        <end position="675"/>
    </location>
</feature>
<dbReference type="EMBL" id="JBBCAQ010000022">
    <property type="protein sequence ID" value="KAK7590910.1"/>
    <property type="molecule type" value="Genomic_DNA"/>
</dbReference>
<feature type="region of interest" description="Disordered" evidence="3">
    <location>
        <begin position="393"/>
        <end position="419"/>
    </location>
</feature>
<sequence>MDPKISSDNYSEYFLDSNKPTPKEEEYTCYLCNATYEKDLQLAAELGKTLLERNKELESALKNHQNIIEDQAQEIEYLTKQTAALKDVNTSRIRIYEQLEVSIQDLEHANHTLTHQTLSDKKQIKSLLETIENLETKCEELQGSIDSLSKELGNEKRQRNASSLTNEKFAEKKKLTNGDTNLEENSADDYCANCSKINQQLLELKSLNAKDIKSVDDLRDQVSVLLQENNFLRDQVDSQLHKDDELKSIQEELATLEQIRVGKLCKRCLRSAIPTEDCSSADELLVMSSDEQEIARSIVTAFFGNESSSTVSEGSIENPYRMLVEKYEALLKMQEQQQKQFRRKPEISSVTQPKHCMSLHDELEMSGIYDVDKRYLTDSEIEDENELVEQRKKVQNLKLNPTPSVKSTASSPGGEDVRHKGTQTEVLAALPGSFLCKISDGNDCQFSIYDDASPVESRFRKTPEYRQLFKEIFAVLKRAAEAKDEGESLPLLDDRLPCAAPAADAYQHSKVPPVTPAREDLPVIPTKAEVVHVVQRDEVEVKKEPGEAAAANVEEAPKAATVNQAENRPDVMAQLMQGVKFSVGPKKHVNSRCDQKGFASAHHVSPSPSPSHSRSTSSKRRAASKARKKRDRLTDSPNRSRERHQQKSNKPVDSVVDYLNACGGNSSDGDAQPAPIRRARPQSMFVFGTANSSVSSASQDVAKLKILEKSYAEVLRMGRGRKVSANKFSSFRES</sequence>
<feature type="compositionally biased region" description="Low complexity" evidence="3">
    <location>
        <begin position="547"/>
        <end position="560"/>
    </location>
</feature>
<evidence type="ECO:0000313" key="5">
    <source>
        <dbReference type="Proteomes" id="UP001367676"/>
    </source>
</evidence>
<organism evidence="4 5">
    <name type="scientific">Parthenolecanium corni</name>
    <dbReference type="NCBI Taxonomy" id="536013"/>
    <lineage>
        <taxon>Eukaryota</taxon>
        <taxon>Metazoa</taxon>
        <taxon>Ecdysozoa</taxon>
        <taxon>Arthropoda</taxon>
        <taxon>Hexapoda</taxon>
        <taxon>Insecta</taxon>
        <taxon>Pterygota</taxon>
        <taxon>Neoptera</taxon>
        <taxon>Paraneoptera</taxon>
        <taxon>Hemiptera</taxon>
        <taxon>Sternorrhyncha</taxon>
        <taxon>Coccoidea</taxon>
        <taxon>Coccidae</taxon>
        <taxon>Parthenolecanium</taxon>
    </lineage>
</organism>
<feature type="region of interest" description="Disordered" evidence="3">
    <location>
        <begin position="542"/>
        <end position="561"/>
    </location>
</feature>
<comment type="similarity">
    <text evidence="1">Belongs to the CDR2 family.</text>
</comment>
<evidence type="ECO:0000256" key="2">
    <source>
        <dbReference type="ARBA" id="ARBA00023054"/>
    </source>
</evidence>
<evidence type="ECO:0000256" key="1">
    <source>
        <dbReference type="ARBA" id="ARBA00009019"/>
    </source>
</evidence>
<feature type="region of interest" description="Disordered" evidence="3">
    <location>
        <begin position="1"/>
        <end position="21"/>
    </location>
</feature>
<feature type="compositionally biased region" description="Basic and acidic residues" evidence="3">
    <location>
        <begin position="632"/>
        <end position="645"/>
    </location>
</feature>
<comment type="caution">
    <text evidence="4">The sequence shown here is derived from an EMBL/GenBank/DDBJ whole genome shotgun (WGS) entry which is preliminary data.</text>
</comment>
<keyword evidence="5" id="KW-1185">Reference proteome</keyword>
<protein>
    <recommendedName>
        <fullName evidence="6">Cerebellar degeneration-related protein 2</fullName>
    </recommendedName>
</protein>
<feature type="compositionally biased region" description="Polar residues" evidence="3">
    <location>
        <begin position="1"/>
        <end position="10"/>
    </location>
</feature>
<evidence type="ECO:0000256" key="3">
    <source>
        <dbReference type="SAM" id="MobiDB-lite"/>
    </source>
</evidence>
<dbReference type="PANTHER" id="PTHR19232">
    <property type="entry name" value="CENTROCORTIN FAMILY MEMBER"/>
    <property type="match status" value="1"/>
</dbReference>
<name>A0AAN9Y5F9_9HEMI</name>
<reference evidence="4 5" key="1">
    <citation type="submission" date="2024-03" db="EMBL/GenBank/DDBJ databases">
        <title>Adaptation during the transition from Ophiocordyceps entomopathogen to insect associate is accompanied by gene loss and intensified selection.</title>
        <authorList>
            <person name="Ward C.M."/>
            <person name="Onetto C.A."/>
            <person name="Borneman A.R."/>
        </authorList>
    </citation>
    <scope>NUCLEOTIDE SEQUENCE [LARGE SCALE GENOMIC DNA]</scope>
    <source>
        <strain evidence="4">AWRI1</strain>
        <tissue evidence="4">Single Adult Female</tissue>
    </source>
</reference>
<feature type="compositionally biased region" description="Basic residues" evidence="3">
    <location>
        <begin position="617"/>
        <end position="631"/>
    </location>
</feature>
<dbReference type="InterPro" id="IPR026079">
    <property type="entry name" value="CDR2"/>
</dbReference>
<accession>A0AAN9Y5F9</accession>
<dbReference type="Proteomes" id="UP001367676">
    <property type="component" value="Unassembled WGS sequence"/>
</dbReference>
<keyword evidence="2" id="KW-0175">Coiled coil</keyword>
<evidence type="ECO:0008006" key="6">
    <source>
        <dbReference type="Google" id="ProtNLM"/>
    </source>
</evidence>
<gene>
    <name evidence="4" type="ORF">V9T40_002523</name>
</gene>
<evidence type="ECO:0000313" key="4">
    <source>
        <dbReference type="EMBL" id="KAK7590910.1"/>
    </source>
</evidence>
<dbReference type="AlphaFoldDB" id="A0AAN9Y5F9"/>
<dbReference type="PANTHER" id="PTHR19232:SF7">
    <property type="entry name" value="CENTROCORTIN, ISOFORM A"/>
    <property type="match status" value="1"/>
</dbReference>
<feature type="region of interest" description="Disordered" evidence="3">
    <location>
        <begin position="152"/>
        <end position="182"/>
    </location>
</feature>